<dbReference type="Proteomes" id="UP000324748">
    <property type="component" value="Unassembled WGS sequence"/>
</dbReference>
<dbReference type="PANTHER" id="PTHR37592:SF1">
    <property type="match status" value="1"/>
</dbReference>
<feature type="signal peptide" evidence="2">
    <location>
        <begin position="1"/>
        <end position="20"/>
    </location>
</feature>
<dbReference type="EMBL" id="VDEP01000444">
    <property type="protein sequence ID" value="KAA1079058.1"/>
    <property type="molecule type" value="Genomic_DNA"/>
</dbReference>
<dbReference type="AlphaFoldDB" id="A0A5B0MSG0"/>
<sequence length="217" mass="24256">MLKTAFSILLTLLAVETATAAPFGDRNSTGPQPFQEKPCYMTGRHSVPHSVIINTHVQCLEGSGPFHDIPDVVYDNMQYSVYDYQKYPNLSPVGFALEYFTPHKRTKSITKALENLMVLYGATNAGLRSWGDARINDVKKIKGPSFYLAFQHAISIENLELAADQLKKVLKNCVDCKHGERERVIKIARQNNVKVPESLESDSQSQSVHSQSLIDSQ</sequence>
<gene>
    <name evidence="5" type="ORF">PGT21_031437</name>
    <name evidence="4" type="ORF">PGTUg99_010455</name>
</gene>
<keyword evidence="2" id="KW-0732">Signal</keyword>
<reference evidence="6 7" key="1">
    <citation type="submission" date="2019-05" db="EMBL/GenBank/DDBJ databases">
        <title>Emergence of the Ug99 lineage of the wheat stem rust pathogen through somatic hybridization.</title>
        <authorList>
            <person name="Li F."/>
            <person name="Upadhyaya N.M."/>
            <person name="Sperschneider J."/>
            <person name="Matny O."/>
            <person name="Nguyen-Phuc H."/>
            <person name="Mago R."/>
            <person name="Raley C."/>
            <person name="Miller M.E."/>
            <person name="Silverstein K.A.T."/>
            <person name="Henningsen E."/>
            <person name="Hirsch C.D."/>
            <person name="Visser B."/>
            <person name="Pretorius Z.A."/>
            <person name="Steffenson B.J."/>
            <person name="Schwessinger B."/>
            <person name="Dodds P.N."/>
            <person name="Figueroa M."/>
        </authorList>
    </citation>
    <scope>NUCLEOTIDE SEQUENCE [LARGE SCALE GENOMIC DNA]</scope>
    <source>
        <strain evidence="5">21-0</strain>
        <strain evidence="4 7">Ug99</strain>
    </source>
</reference>
<evidence type="ECO:0000313" key="6">
    <source>
        <dbReference type="Proteomes" id="UP000324748"/>
    </source>
</evidence>
<accession>A0A5B0MSG0</accession>
<keyword evidence="6" id="KW-1185">Reference proteome</keyword>
<feature type="chain" id="PRO_5036137290" description="DUF7143 domain-containing protein" evidence="2">
    <location>
        <begin position="21"/>
        <end position="217"/>
    </location>
</feature>
<dbReference type="Proteomes" id="UP000325313">
    <property type="component" value="Unassembled WGS sequence"/>
</dbReference>
<dbReference type="PANTHER" id="PTHR37592">
    <property type="match status" value="1"/>
</dbReference>
<dbReference type="OrthoDB" id="2501656at2759"/>
<dbReference type="EMBL" id="VSWC01000079">
    <property type="protein sequence ID" value="KAA1094852.1"/>
    <property type="molecule type" value="Genomic_DNA"/>
</dbReference>
<name>A0A5B0MSG0_PUCGR</name>
<protein>
    <recommendedName>
        <fullName evidence="3">DUF7143 domain-containing protein</fullName>
    </recommendedName>
</protein>
<evidence type="ECO:0000313" key="5">
    <source>
        <dbReference type="EMBL" id="KAA1094852.1"/>
    </source>
</evidence>
<feature type="region of interest" description="Disordered" evidence="1">
    <location>
        <begin position="196"/>
        <end position="217"/>
    </location>
</feature>
<dbReference type="InterPro" id="IPR055567">
    <property type="entry name" value="DUF7143"/>
</dbReference>
<feature type="compositionally biased region" description="Low complexity" evidence="1">
    <location>
        <begin position="201"/>
        <end position="217"/>
    </location>
</feature>
<proteinExistence type="predicted"/>
<dbReference type="Pfam" id="PF23631">
    <property type="entry name" value="DUF7143"/>
    <property type="match status" value="1"/>
</dbReference>
<evidence type="ECO:0000256" key="2">
    <source>
        <dbReference type="SAM" id="SignalP"/>
    </source>
</evidence>
<comment type="caution">
    <text evidence="4">The sequence shown here is derived from an EMBL/GenBank/DDBJ whole genome shotgun (WGS) entry which is preliminary data.</text>
</comment>
<organism evidence="4 7">
    <name type="scientific">Puccinia graminis f. sp. tritici</name>
    <dbReference type="NCBI Taxonomy" id="56615"/>
    <lineage>
        <taxon>Eukaryota</taxon>
        <taxon>Fungi</taxon>
        <taxon>Dikarya</taxon>
        <taxon>Basidiomycota</taxon>
        <taxon>Pucciniomycotina</taxon>
        <taxon>Pucciniomycetes</taxon>
        <taxon>Pucciniales</taxon>
        <taxon>Pucciniaceae</taxon>
        <taxon>Puccinia</taxon>
    </lineage>
</organism>
<evidence type="ECO:0000313" key="4">
    <source>
        <dbReference type="EMBL" id="KAA1079058.1"/>
    </source>
</evidence>
<evidence type="ECO:0000256" key="1">
    <source>
        <dbReference type="SAM" id="MobiDB-lite"/>
    </source>
</evidence>
<feature type="domain" description="DUF7143" evidence="3">
    <location>
        <begin position="41"/>
        <end position="191"/>
    </location>
</feature>
<evidence type="ECO:0000313" key="7">
    <source>
        <dbReference type="Proteomes" id="UP000325313"/>
    </source>
</evidence>
<evidence type="ECO:0000259" key="3">
    <source>
        <dbReference type="Pfam" id="PF23631"/>
    </source>
</evidence>